<organism evidence="6 7">
    <name type="scientific">Meristemomyces frigidus</name>
    <dbReference type="NCBI Taxonomy" id="1508187"/>
    <lineage>
        <taxon>Eukaryota</taxon>
        <taxon>Fungi</taxon>
        <taxon>Dikarya</taxon>
        <taxon>Ascomycota</taxon>
        <taxon>Pezizomycotina</taxon>
        <taxon>Dothideomycetes</taxon>
        <taxon>Dothideomycetidae</taxon>
        <taxon>Mycosphaerellales</taxon>
        <taxon>Teratosphaeriaceae</taxon>
        <taxon>Meristemomyces</taxon>
    </lineage>
</organism>
<keyword evidence="2" id="KW-0808">Transferase</keyword>
<dbReference type="PANTHER" id="PTHR11085">
    <property type="entry name" value="NAD-DEPENDENT PROTEIN DEACYLASE SIRTUIN-5, MITOCHONDRIAL-RELATED"/>
    <property type="match status" value="1"/>
</dbReference>
<dbReference type="InterPro" id="IPR026591">
    <property type="entry name" value="Sirtuin_cat_small_dom_sf"/>
</dbReference>
<feature type="binding site" evidence="4">
    <location>
        <position position="141"/>
    </location>
    <ligand>
        <name>Zn(2+)</name>
        <dbReference type="ChEBI" id="CHEBI:29105"/>
    </ligand>
</feature>
<dbReference type="GO" id="GO:0070403">
    <property type="term" value="F:NAD+ binding"/>
    <property type="evidence" value="ECO:0007669"/>
    <property type="project" value="InterPro"/>
</dbReference>
<dbReference type="AlphaFoldDB" id="A0AAN7T7K7"/>
<dbReference type="PROSITE" id="PS50305">
    <property type="entry name" value="SIRTUIN"/>
    <property type="match status" value="1"/>
</dbReference>
<evidence type="ECO:0000256" key="1">
    <source>
        <dbReference type="ARBA" id="ARBA00006924"/>
    </source>
</evidence>
<feature type="binding site" evidence="4">
    <location>
        <position position="182"/>
    </location>
    <ligand>
        <name>Zn(2+)</name>
        <dbReference type="ChEBI" id="CHEBI:29105"/>
    </ligand>
</feature>
<dbReference type="Gene3D" id="3.40.50.1220">
    <property type="entry name" value="TPP-binding domain"/>
    <property type="match status" value="1"/>
</dbReference>
<feature type="active site" description="Proton acceptor" evidence="4">
    <location>
        <position position="128"/>
    </location>
</feature>
<comment type="similarity">
    <text evidence="1">Belongs to the sirtuin family. Class I subfamily.</text>
</comment>
<proteinExistence type="inferred from homology"/>
<dbReference type="InterPro" id="IPR026590">
    <property type="entry name" value="Ssirtuin_cat_dom"/>
</dbReference>
<dbReference type="InterPro" id="IPR003000">
    <property type="entry name" value="Sirtuin"/>
</dbReference>
<evidence type="ECO:0000256" key="2">
    <source>
        <dbReference type="ARBA" id="ARBA00022679"/>
    </source>
</evidence>
<name>A0AAN7T7K7_9PEZI</name>
<keyword evidence="4" id="KW-0479">Metal-binding</keyword>
<evidence type="ECO:0000259" key="5">
    <source>
        <dbReference type="PROSITE" id="PS50305"/>
    </source>
</evidence>
<dbReference type="GO" id="GO:0046872">
    <property type="term" value="F:metal ion binding"/>
    <property type="evidence" value="ECO:0007669"/>
    <property type="project" value="UniProtKB-KW"/>
</dbReference>
<feature type="binding site" evidence="4">
    <location>
        <position position="187"/>
    </location>
    <ligand>
        <name>Zn(2+)</name>
        <dbReference type="ChEBI" id="CHEBI:29105"/>
    </ligand>
</feature>
<dbReference type="EMBL" id="JAVRRL010000146">
    <property type="protein sequence ID" value="KAK5105880.1"/>
    <property type="molecule type" value="Genomic_DNA"/>
</dbReference>
<comment type="caution">
    <text evidence="6">The sequence shown here is derived from an EMBL/GenBank/DDBJ whole genome shotgun (WGS) entry which is preliminary data.</text>
</comment>
<dbReference type="Gene3D" id="3.30.1600.10">
    <property type="entry name" value="SIR2/SIRT2 'Small Domain"/>
    <property type="match status" value="1"/>
</dbReference>
<evidence type="ECO:0000256" key="4">
    <source>
        <dbReference type="PROSITE-ProRule" id="PRU00236"/>
    </source>
</evidence>
<gene>
    <name evidence="6" type="ORF">LTR62_001939</name>
</gene>
<evidence type="ECO:0000256" key="3">
    <source>
        <dbReference type="ARBA" id="ARBA00023027"/>
    </source>
</evidence>
<dbReference type="SUPFAM" id="SSF52467">
    <property type="entry name" value="DHS-like NAD/FAD-binding domain"/>
    <property type="match status" value="1"/>
</dbReference>
<dbReference type="Pfam" id="PF02146">
    <property type="entry name" value="SIR2"/>
    <property type="match status" value="1"/>
</dbReference>
<evidence type="ECO:0000313" key="6">
    <source>
        <dbReference type="EMBL" id="KAK5105880.1"/>
    </source>
</evidence>
<keyword evidence="4" id="KW-0862">Zinc</keyword>
<reference evidence="6" key="1">
    <citation type="submission" date="2023-08" db="EMBL/GenBank/DDBJ databases">
        <title>Black Yeasts Isolated from many extreme environments.</title>
        <authorList>
            <person name="Coleine C."/>
            <person name="Stajich J.E."/>
            <person name="Selbmann L."/>
        </authorList>
    </citation>
    <scope>NUCLEOTIDE SEQUENCE</scope>
    <source>
        <strain evidence="6">CCFEE 5401</strain>
    </source>
</reference>
<sequence length="281" mass="31412">MSIRLVFQSNAEEMDLATCLKHAERIMVVAGAGLSRPSGLPTFRQDAHFWEGSIDQIATRAAFQDNFAQIWARYERFRQLALDAPPNEGHYALARLAAAKPGLLFVTQNIDERSERAGHSLEQLVALHGSVFDVKCTNVSCSFTTRNNSRQAIIPFLTTSTRTSQTRDLEHTPPQDPEVPTCHLCNCAKLRPGMVWFGEVLPPVALSRVERWLQEDDYVDLYLIIGTERTPFMQDALDLGAKVAWFDIFHPDDDVDPGDATWIVSGDASETVPSLVEEVLQ</sequence>
<dbReference type="InterPro" id="IPR029035">
    <property type="entry name" value="DHS-like_NAD/FAD-binding_dom"/>
</dbReference>
<feature type="domain" description="Deacetylase sirtuin-type" evidence="5">
    <location>
        <begin position="4"/>
        <end position="281"/>
    </location>
</feature>
<protein>
    <recommendedName>
        <fullName evidence="5">Deacetylase sirtuin-type domain-containing protein</fullName>
    </recommendedName>
</protein>
<dbReference type="GO" id="GO:0005634">
    <property type="term" value="C:nucleus"/>
    <property type="evidence" value="ECO:0007669"/>
    <property type="project" value="TreeGrafter"/>
</dbReference>
<evidence type="ECO:0000313" key="7">
    <source>
        <dbReference type="Proteomes" id="UP001310890"/>
    </source>
</evidence>
<feature type="binding site" evidence="4">
    <location>
        <position position="136"/>
    </location>
    <ligand>
        <name>Zn(2+)</name>
        <dbReference type="ChEBI" id="CHEBI:29105"/>
    </ligand>
</feature>
<dbReference type="InterPro" id="IPR050134">
    <property type="entry name" value="NAD-dep_sirtuin_deacylases"/>
</dbReference>
<dbReference type="PANTHER" id="PTHR11085:SF10">
    <property type="entry name" value="NAD-DEPENDENT PROTEIN DEACYLASE SIRTUIN-5, MITOCHONDRIAL-RELATED"/>
    <property type="match status" value="1"/>
</dbReference>
<dbReference type="GO" id="GO:0017136">
    <property type="term" value="F:histone deacetylase activity, NAD-dependent"/>
    <property type="evidence" value="ECO:0007669"/>
    <property type="project" value="TreeGrafter"/>
</dbReference>
<accession>A0AAN7T7K7</accession>
<dbReference type="Proteomes" id="UP001310890">
    <property type="component" value="Unassembled WGS sequence"/>
</dbReference>
<keyword evidence="3" id="KW-0520">NAD</keyword>